<evidence type="ECO:0000313" key="1">
    <source>
        <dbReference type="EMBL" id="SDM25345.1"/>
    </source>
</evidence>
<dbReference type="AlphaFoldDB" id="A0A1G9RS69"/>
<accession>A0A1G9RS69</accession>
<keyword evidence="2" id="KW-1185">Reference proteome</keyword>
<dbReference type="InterPro" id="IPR045935">
    <property type="entry name" value="DUF6355"/>
</dbReference>
<name>A0A1G9RS69_ALLAB</name>
<sequence length="82" mass="9176">MALLVAPATATASSTKCGVYVDHDYPQPDGPQLMYNHCGDTNVTITVDRIRGENFEKCVPPGITHIGQWPLYHNAWYVRNRC</sequence>
<protein>
    <submittedName>
        <fullName evidence="1">Uncharacterized protein</fullName>
    </submittedName>
</protein>
<gene>
    <name evidence="1" type="ORF">SAMN04489726_0608</name>
</gene>
<dbReference type="EMBL" id="LT629701">
    <property type="protein sequence ID" value="SDM25345.1"/>
    <property type="molecule type" value="Genomic_DNA"/>
</dbReference>
<reference evidence="1 2" key="1">
    <citation type="submission" date="2016-10" db="EMBL/GenBank/DDBJ databases">
        <authorList>
            <person name="de Groot N.N."/>
        </authorList>
    </citation>
    <scope>NUCLEOTIDE SEQUENCE [LARGE SCALE GENOMIC DNA]</scope>
    <source>
        <strain evidence="1 2">DSM 44149</strain>
    </source>
</reference>
<evidence type="ECO:0000313" key="2">
    <source>
        <dbReference type="Proteomes" id="UP000183376"/>
    </source>
</evidence>
<proteinExistence type="predicted"/>
<dbReference type="Pfam" id="PF19882">
    <property type="entry name" value="DUF6355"/>
    <property type="match status" value="1"/>
</dbReference>
<organism evidence="1 2">
    <name type="scientific">Allokutzneria albata</name>
    <name type="common">Kibdelosporangium albatum</name>
    <dbReference type="NCBI Taxonomy" id="211114"/>
    <lineage>
        <taxon>Bacteria</taxon>
        <taxon>Bacillati</taxon>
        <taxon>Actinomycetota</taxon>
        <taxon>Actinomycetes</taxon>
        <taxon>Pseudonocardiales</taxon>
        <taxon>Pseudonocardiaceae</taxon>
        <taxon>Allokutzneria</taxon>
    </lineage>
</organism>
<dbReference type="Proteomes" id="UP000183376">
    <property type="component" value="Chromosome I"/>
</dbReference>